<organism evidence="1">
    <name type="scientific">marine sediment metagenome</name>
    <dbReference type="NCBI Taxonomy" id="412755"/>
    <lineage>
        <taxon>unclassified sequences</taxon>
        <taxon>metagenomes</taxon>
        <taxon>ecological metagenomes</taxon>
    </lineage>
</organism>
<gene>
    <name evidence="1" type="ORF">S01H1_69585</name>
</gene>
<sequence>MSRNREDILTPAWAVLVLLVALLAPLGRPLATHPVIAQEHDAIDASQILALL</sequence>
<protein>
    <submittedName>
        <fullName evidence="1">Uncharacterized protein</fullName>
    </submittedName>
</protein>
<name>X0YVQ3_9ZZZZ</name>
<dbReference type="EMBL" id="BARS01046212">
    <property type="protein sequence ID" value="GAG40686.1"/>
    <property type="molecule type" value="Genomic_DNA"/>
</dbReference>
<accession>X0YVQ3</accession>
<comment type="caution">
    <text evidence="1">The sequence shown here is derived from an EMBL/GenBank/DDBJ whole genome shotgun (WGS) entry which is preliminary data.</text>
</comment>
<reference evidence="1" key="1">
    <citation type="journal article" date="2014" name="Front. Microbiol.">
        <title>High frequency of phylogenetically diverse reductive dehalogenase-homologous genes in deep subseafloor sedimentary metagenomes.</title>
        <authorList>
            <person name="Kawai M."/>
            <person name="Futagami T."/>
            <person name="Toyoda A."/>
            <person name="Takaki Y."/>
            <person name="Nishi S."/>
            <person name="Hori S."/>
            <person name="Arai W."/>
            <person name="Tsubouchi T."/>
            <person name="Morono Y."/>
            <person name="Uchiyama I."/>
            <person name="Ito T."/>
            <person name="Fujiyama A."/>
            <person name="Inagaki F."/>
            <person name="Takami H."/>
        </authorList>
    </citation>
    <scope>NUCLEOTIDE SEQUENCE</scope>
    <source>
        <strain evidence="1">Expedition CK06-06</strain>
    </source>
</reference>
<feature type="non-terminal residue" evidence="1">
    <location>
        <position position="52"/>
    </location>
</feature>
<evidence type="ECO:0000313" key="1">
    <source>
        <dbReference type="EMBL" id="GAG40686.1"/>
    </source>
</evidence>
<proteinExistence type="predicted"/>
<dbReference type="AlphaFoldDB" id="X0YVQ3"/>